<evidence type="ECO:0000313" key="1">
    <source>
        <dbReference type="EMBL" id="OLY84267.1"/>
    </source>
</evidence>
<dbReference type="InterPro" id="IPR011009">
    <property type="entry name" value="Kinase-like_dom_sf"/>
</dbReference>
<organism evidence="1 2">
    <name type="scientific">Smittium mucronatum</name>
    <dbReference type="NCBI Taxonomy" id="133383"/>
    <lineage>
        <taxon>Eukaryota</taxon>
        <taxon>Fungi</taxon>
        <taxon>Fungi incertae sedis</taxon>
        <taxon>Zoopagomycota</taxon>
        <taxon>Kickxellomycotina</taxon>
        <taxon>Harpellomycetes</taxon>
        <taxon>Harpellales</taxon>
        <taxon>Legeriomycetaceae</taxon>
        <taxon>Smittium</taxon>
    </lineage>
</organism>
<dbReference type="STRING" id="133383.A0A1R0H554"/>
<protein>
    <submittedName>
        <fullName evidence="1">Uncharacterized protein</fullName>
    </submittedName>
</protein>
<keyword evidence="2" id="KW-1185">Reference proteome</keyword>
<dbReference type="EMBL" id="LSSL01000556">
    <property type="protein sequence ID" value="OLY84267.1"/>
    <property type="molecule type" value="Genomic_DNA"/>
</dbReference>
<comment type="caution">
    <text evidence="1">The sequence shown here is derived from an EMBL/GenBank/DDBJ whole genome shotgun (WGS) entry which is preliminary data.</text>
</comment>
<dbReference type="SUPFAM" id="SSF56112">
    <property type="entry name" value="Protein kinase-like (PK-like)"/>
    <property type="match status" value="1"/>
</dbReference>
<dbReference type="Proteomes" id="UP000187455">
    <property type="component" value="Unassembled WGS sequence"/>
</dbReference>
<proteinExistence type="predicted"/>
<dbReference type="OrthoDB" id="10020333at2759"/>
<dbReference type="AlphaFoldDB" id="A0A1R0H554"/>
<evidence type="ECO:0000313" key="2">
    <source>
        <dbReference type="Proteomes" id="UP000187455"/>
    </source>
</evidence>
<accession>A0A1R0H554</accession>
<gene>
    <name evidence="1" type="ORF">AYI68_g1570</name>
</gene>
<dbReference type="Gene3D" id="1.10.510.10">
    <property type="entry name" value="Transferase(Phosphotransferase) domain 1"/>
    <property type="match status" value="1"/>
</dbReference>
<name>A0A1R0H554_9FUNG</name>
<reference evidence="1 2" key="1">
    <citation type="journal article" date="2016" name="Mol. Biol. Evol.">
        <title>Genome-Wide Survey of Gut Fungi (Harpellales) Reveals the First Horizontally Transferred Ubiquitin Gene from a Mosquito Host.</title>
        <authorList>
            <person name="Wang Y."/>
            <person name="White M.M."/>
            <person name="Kvist S."/>
            <person name="Moncalvo J.M."/>
        </authorList>
    </citation>
    <scope>NUCLEOTIDE SEQUENCE [LARGE SCALE GENOMIC DNA]</scope>
    <source>
        <strain evidence="1 2">ALG-7-W6</strain>
    </source>
</reference>
<sequence length="79" mass="9174">MEQLSFELKRNFYTNIPTVKDKGIRFDALVRTYSMESWKEDPDYDSKFDCAIDLLKLCLTLNAKNRITAANALLHPFLA</sequence>